<feature type="domain" description="Tc1-like transposase DDE" evidence="1">
    <location>
        <begin position="1"/>
        <end position="56"/>
    </location>
</feature>
<dbReference type="EMBL" id="CP000393">
    <property type="protein sequence ID" value="ABG52324.1"/>
    <property type="molecule type" value="Genomic_DNA"/>
</dbReference>
<dbReference type="HOGENOM" id="CLU_056788_12_0_3"/>
<dbReference type="OrthoDB" id="427021at2"/>
<organism evidence="2">
    <name type="scientific">Trichodesmium erythraeum (strain IMS101)</name>
    <dbReference type="NCBI Taxonomy" id="203124"/>
    <lineage>
        <taxon>Bacteria</taxon>
        <taxon>Bacillati</taxon>
        <taxon>Cyanobacteriota</taxon>
        <taxon>Cyanophyceae</taxon>
        <taxon>Oscillatoriophycideae</taxon>
        <taxon>Oscillatoriales</taxon>
        <taxon>Microcoleaceae</taxon>
        <taxon>Trichodesmium</taxon>
    </lineage>
</organism>
<dbReference type="GO" id="GO:0003676">
    <property type="term" value="F:nucleic acid binding"/>
    <property type="evidence" value="ECO:0007669"/>
    <property type="project" value="InterPro"/>
</dbReference>
<reference evidence="2" key="1">
    <citation type="submission" date="2006-06" db="EMBL/GenBank/DDBJ databases">
        <title>Complete sequence of Trichodesmium erythraeum IMS101.</title>
        <authorList>
            <consortium name="US DOE Joint Genome Institute"/>
            <person name="Copeland A."/>
            <person name="Lucas S."/>
            <person name="Lapidus A."/>
            <person name="Barry K."/>
            <person name="Detter J.C."/>
            <person name="Glavina del Rio T."/>
            <person name="Hammon N."/>
            <person name="Israni S."/>
            <person name="Dalin E."/>
            <person name="Tice H."/>
            <person name="Pitluck S."/>
            <person name="Kiss H."/>
            <person name="Munk A.C."/>
            <person name="Brettin T."/>
            <person name="Bruce D."/>
            <person name="Han C."/>
            <person name="Tapia R."/>
            <person name="Gilna P."/>
            <person name="Schmutz J."/>
            <person name="Larimer F."/>
            <person name="Land M."/>
            <person name="Hauser L."/>
            <person name="Kyrpides N."/>
            <person name="Kim E."/>
            <person name="Richardson P."/>
        </authorList>
    </citation>
    <scope>NUCLEOTIDE SEQUENCE [LARGE SCALE GENOMIC DNA]</scope>
    <source>
        <strain evidence="2">IMS101</strain>
    </source>
</reference>
<dbReference type="Gene3D" id="3.30.420.10">
    <property type="entry name" value="Ribonuclease H-like superfamily/Ribonuclease H"/>
    <property type="match status" value="1"/>
</dbReference>
<evidence type="ECO:0000313" key="2">
    <source>
        <dbReference type="EMBL" id="ABG52324.1"/>
    </source>
</evidence>
<accession>Q10ZK0</accession>
<dbReference type="AlphaFoldDB" id="Q10ZK0"/>
<dbReference type="STRING" id="203124.Tery_3203"/>
<gene>
    <name evidence="2" type="ordered locus">Tery_3203</name>
</gene>
<protein>
    <submittedName>
        <fullName evidence="2">Transposase</fullName>
    </submittedName>
</protein>
<evidence type="ECO:0000259" key="1">
    <source>
        <dbReference type="Pfam" id="PF13358"/>
    </source>
</evidence>
<proteinExistence type="predicted"/>
<dbReference type="Pfam" id="PF13358">
    <property type="entry name" value="DDE_3"/>
    <property type="match status" value="1"/>
</dbReference>
<dbReference type="InterPro" id="IPR038717">
    <property type="entry name" value="Tc1-like_DDE_dom"/>
</dbReference>
<dbReference type="KEGG" id="ter:Tery_3203"/>
<sequence>MNNGKINLGKIVIEIIEEVGASLLFLSPYSPEFSPIENFFSKAKAILRRVKVRNYQGLIDAMTSAIFKVSQKDIRN</sequence>
<dbReference type="eggNOG" id="COG3335">
    <property type="taxonomic scope" value="Bacteria"/>
</dbReference>
<dbReference type="InterPro" id="IPR036397">
    <property type="entry name" value="RNaseH_sf"/>
</dbReference>
<name>Q10ZK0_TRIEI</name>